<organism evidence="4">
    <name type="scientific">Gongylonema pulchrum</name>
    <dbReference type="NCBI Taxonomy" id="637853"/>
    <lineage>
        <taxon>Eukaryota</taxon>
        <taxon>Metazoa</taxon>
        <taxon>Ecdysozoa</taxon>
        <taxon>Nematoda</taxon>
        <taxon>Chromadorea</taxon>
        <taxon>Rhabditida</taxon>
        <taxon>Spirurina</taxon>
        <taxon>Spiruromorpha</taxon>
        <taxon>Spiruroidea</taxon>
        <taxon>Gongylonematidae</taxon>
        <taxon>Gongylonema</taxon>
    </lineage>
</organism>
<evidence type="ECO:0000313" key="4">
    <source>
        <dbReference type="WBParaSite" id="GPUH_0000665601-mRNA-1"/>
    </source>
</evidence>
<name>A0A183DD56_9BILA</name>
<sequence>MSNRPAVAPKPKSLDVSSSRLLVDDKRRLPERPVRSGGSSGSKNYADDEISWRLQKMGLLINMYSRSKNISQQQLSSKVLKPLAQLKCIYFLLWYLPVFDDTS</sequence>
<gene>
    <name evidence="2" type="ORF">GPUH_LOCUS6649</name>
</gene>
<evidence type="ECO:0000313" key="3">
    <source>
        <dbReference type="Proteomes" id="UP000271098"/>
    </source>
</evidence>
<reference evidence="4" key="1">
    <citation type="submission" date="2016-06" db="UniProtKB">
        <authorList>
            <consortium name="WormBaseParasite"/>
        </authorList>
    </citation>
    <scope>IDENTIFICATION</scope>
</reference>
<evidence type="ECO:0000256" key="1">
    <source>
        <dbReference type="SAM" id="MobiDB-lite"/>
    </source>
</evidence>
<dbReference type="Proteomes" id="UP000271098">
    <property type="component" value="Unassembled WGS sequence"/>
</dbReference>
<dbReference type="WBParaSite" id="GPUH_0000665601-mRNA-1">
    <property type="protein sequence ID" value="GPUH_0000665601-mRNA-1"/>
    <property type="gene ID" value="GPUH_0000665601"/>
</dbReference>
<feature type="region of interest" description="Disordered" evidence="1">
    <location>
        <begin position="1"/>
        <end position="45"/>
    </location>
</feature>
<dbReference type="AlphaFoldDB" id="A0A183DD56"/>
<feature type="compositionally biased region" description="Basic and acidic residues" evidence="1">
    <location>
        <begin position="22"/>
        <end position="34"/>
    </location>
</feature>
<keyword evidence="3" id="KW-1185">Reference proteome</keyword>
<dbReference type="EMBL" id="UYRT01015934">
    <property type="protein sequence ID" value="VDK55468.1"/>
    <property type="molecule type" value="Genomic_DNA"/>
</dbReference>
<protein>
    <submittedName>
        <fullName evidence="2 4">Uncharacterized protein</fullName>
    </submittedName>
</protein>
<evidence type="ECO:0000313" key="2">
    <source>
        <dbReference type="EMBL" id="VDK55468.1"/>
    </source>
</evidence>
<reference evidence="2 3" key="2">
    <citation type="submission" date="2018-11" db="EMBL/GenBank/DDBJ databases">
        <authorList>
            <consortium name="Pathogen Informatics"/>
        </authorList>
    </citation>
    <scope>NUCLEOTIDE SEQUENCE [LARGE SCALE GENOMIC DNA]</scope>
</reference>
<proteinExistence type="predicted"/>
<accession>A0A183DD56</accession>